<dbReference type="Proteomes" id="UP000315673">
    <property type="component" value="Chromosome"/>
</dbReference>
<keyword evidence="4" id="KW-1003">Cell membrane</keyword>
<keyword evidence="12" id="KW-1185">Reference proteome</keyword>
<dbReference type="GO" id="GO:0015297">
    <property type="term" value="F:antiporter activity"/>
    <property type="evidence" value="ECO:0007669"/>
    <property type="project" value="UniProtKB-KW"/>
</dbReference>
<keyword evidence="5 10" id="KW-0812">Transmembrane</keyword>
<dbReference type="Pfam" id="PF01554">
    <property type="entry name" value="MatE"/>
    <property type="match status" value="2"/>
</dbReference>
<evidence type="ECO:0000256" key="3">
    <source>
        <dbReference type="ARBA" id="ARBA00022449"/>
    </source>
</evidence>
<accession>A0A5B8LN25</accession>
<evidence type="ECO:0000256" key="10">
    <source>
        <dbReference type="SAM" id="Phobius"/>
    </source>
</evidence>
<dbReference type="AlphaFoldDB" id="A0A5B8LN25"/>
<evidence type="ECO:0000256" key="8">
    <source>
        <dbReference type="ARBA" id="ARBA00023136"/>
    </source>
</evidence>
<feature type="transmembrane region" description="Helical" evidence="10">
    <location>
        <begin position="90"/>
        <end position="107"/>
    </location>
</feature>
<evidence type="ECO:0000256" key="1">
    <source>
        <dbReference type="ARBA" id="ARBA00004429"/>
    </source>
</evidence>
<keyword evidence="6 10" id="KW-1133">Transmembrane helix</keyword>
<dbReference type="InterPro" id="IPR050222">
    <property type="entry name" value="MATE_MdtK"/>
</dbReference>
<evidence type="ECO:0000256" key="9">
    <source>
        <dbReference type="ARBA" id="ARBA00031636"/>
    </source>
</evidence>
<protein>
    <recommendedName>
        <fullName evidence="9">Multidrug-efflux transporter</fullName>
    </recommendedName>
</protein>
<keyword evidence="8 10" id="KW-0472">Membrane</keyword>
<feature type="transmembrane region" description="Helical" evidence="10">
    <location>
        <begin position="239"/>
        <end position="264"/>
    </location>
</feature>
<dbReference type="PANTHER" id="PTHR43298">
    <property type="entry name" value="MULTIDRUG RESISTANCE PROTEIN NORM-RELATED"/>
    <property type="match status" value="1"/>
</dbReference>
<evidence type="ECO:0000256" key="5">
    <source>
        <dbReference type="ARBA" id="ARBA00022692"/>
    </source>
</evidence>
<keyword evidence="3" id="KW-0050">Antiport</keyword>
<feature type="transmembrane region" description="Helical" evidence="10">
    <location>
        <begin position="389"/>
        <end position="412"/>
    </location>
</feature>
<feature type="transmembrane region" description="Helical" evidence="10">
    <location>
        <begin position="48"/>
        <end position="69"/>
    </location>
</feature>
<sequence>MRDEFAALARLAAPLVGANLLQMAVYAVDVMFVARLGPIEFAASTLGVFLFSLILWALIGFTGACAPIIAAELGARSHAVRQVRRSFRMAMWLGLITSVFFMIVLSQGEKILHLLGQDPRVSARTGAFLNILLFVLLPNVWAGVMRTAAAALGRPGWALIVTLLALGLGILGNWLLVFGHGGFPALGLEGSAIASVVTACAMMLAYAAIIQFDRKLRRYHLFGKWWRPEWRRMIEIAKLGAPIALTFTLEGALFGGAAFLMGLIGVVEVAAHAIALNIAAIAFQVPFGIGQAATIRVGLAYGAADRVWIGRAGWAAIVSGSGFMALTATAIWLFPRLFISAYVDVTDPAHAQEVALALQYLVVCAMFQLFDGAQAVAAGSLRGLQDTRVPMVVAGFGYWVAGFGTAIFLGFHAKWEGVGIWIGLAVGLFVVSGLLVARWAMRERLGLVPLKA</sequence>
<feature type="transmembrane region" description="Helical" evidence="10">
    <location>
        <begin position="156"/>
        <end position="178"/>
    </location>
</feature>
<dbReference type="KEGG" id="spai:FPZ24_03490"/>
<dbReference type="OrthoDB" id="9780160at2"/>
<feature type="transmembrane region" description="Helical" evidence="10">
    <location>
        <begin position="127"/>
        <end position="144"/>
    </location>
</feature>
<feature type="transmembrane region" description="Helical" evidence="10">
    <location>
        <begin position="418"/>
        <end position="441"/>
    </location>
</feature>
<keyword evidence="2" id="KW-0813">Transport</keyword>
<dbReference type="PIRSF" id="PIRSF006603">
    <property type="entry name" value="DinF"/>
    <property type="match status" value="1"/>
</dbReference>
<dbReference type="InterPro" id="IPR002528">
    <property type="entry name" value="MATE_fam"/>
</dbReference>
<dbReference type="CDD" id="cd13131">
    <property type="entry name" value="MATE_NorM_like"/>
    <property type="match status" value="1"/>
</dbReference>
<dbReference type="InterPro" id="IPR048279">
    <property type="entry name" value="MdtK-like"/>
</dbReference>
<feature type="transmembrane region" description="Helical" evidence="10">
    <location>
        <begin position="314"/>
        <end position="334"/>
    </location>
</feature>
<reference evidence="11 12" key="1">
    <citation type="submission" date="2019-07" db="EMBL/GenBank/DDBJ databases">
        <title>Full genome sequence of Sphingomonas sp. 4R-6-7(HKS19).</title>
        <authorList>
            <person name="Im W.-T."/>
        </authorList>
    </citation>
    <scope>NUCLEOTIDE SEQUENCE [LARGE SCALE GENOMIC DNA]</scope>
    <source>
        <strain evidence="11 12">HKS19</strain>
    </source>
</reference>
<evidence type="ECO:0000313" key="12">
    <source>
        <dbReference type="Proteomes" id="UP000315673"/>
    </source>
</evidence>
<dbReference type="EMBL" id="CP042306">
    <property type="protein sequence ID" value="QDZ09024.1"/>
    <property type="molecule type" value="Genomic_DNA"/>
</dbReference>
<feature type="transmembrane region" description="Helical" evidence="10">
    <location>
        <begin position="270"/>
        <end position="293"/>
    </location>
</feature>
<gene>
    <name evidence="11" type="ORF">FPZ24_03490</name>
</gene>
<dbReference type="GO" id="GO:0042910">
    <property type="term" value="F:xenobiotic transmembrane transporter activity"/>
    <property type="evidence" value="ECO:0007669"/>
    <property type="project" value="InterPro"/>
</dbReference>
<dbReference type="GO" id="GO:0005886">
    <property type="term" value="C:plasma membrane"/>
    <property type="evidence" value="ECO:0007669"/>
    <property type="project" value="UniProtKB-SubCell"/>
</dbReference>
<evidence type="ECO:0000256" key="6">
    <source>
        <dbReference type="ARBA" id="ARBA00022989"/>
    </source>
</evidence>
<dbReference type="PANTHER" id="PTHR43298:SF2">
    <property type="entry name" value="FMN_FAD EXPORTER YEEO-RELATED"/>
    <property type="match status" value="1"/>
</dbReference>
<evidence type="ECO:0000313" key="11">
    <source>
        <dbReference type="EMBL" id="QDZ09024.1"/>
    </source>
</evidence>
<proteinExistence type="predicted"/>
<feature type="transmembrane region" description="Helical" evidence="10">
    <location>
        <begin position="190"/>
        <end position="209"/>
    </location>
</feature>
<dbReference type="NCBIfam" id="TIGR00797">
    <property type="entry name" value="matE"/>
    <property type="match status" value="1"/>
</dbReference>
<evidence type="ECO:0000256" key="7">
    <source>
        <dbReference type="ARBA" id="ARBA00023065"/>
    </source>
</evidence>
<name>A0A5B8LN25_9SPHN</name>
<evidence type="ECO:0000256" key="4">
    <source>
        <dbReference type="ARBA" id="ARBA00022475"/>
    </source>
</evidence>
<comment type="subcellular location">
    <subcellularLocation>
        <location evidence="1">Cell inner membrane</location>
        <topology evidence="1">Multi-pass membrane protein</topology>
    </subcellularLocation>
</comment>
<dbReference type="GO" id="GO:0006811">
    <property type="term" value="P:monoatomic ion transport"/>
    <property type="evidence" value="ECO:0007669"/>
    <property type="project" value="UniProtKB-KW"/>
</dbReference>
<organism evidence="11 12">
    <name type="scientific">Sphingomonas panacisoli</name>
    <dbReference type="NCBI Taxonomy" id="1813879"/>
    <lineage>
        <taxon>Bacteria</taxon>
        <taxon>Pseudomonadati</taxon>
        <taxon>Pseudomonadota</taxon>
        <taxon>Alphaproteobacteria</taxon>
        <taxon>Sphingomonadales</taxon>
        <taxon>Sphingomonadaceae</taxon>
        <taxon>Sphingomonas</taxon>
    </lineage>
</organism>
<keyword evidence="7" id="KW-0406">Ion transport</keyword>
<evidence type="ECO:0000256" key="2">
    <source>
        <dbReference type="ARBA" id="ARBA00022448"/>
    </source>
</evidence>
<feature type="transmembrane region" description="Helical" evidence="10">
    <location>
        <begin position="7"/>
        <end position="28"/>
    </location>
</feature>